<feature type="compositionally biased region" description="Polar residues" evidence="4">
    <location>
        <begin position="22"/>
        <end position="39"/>
    </location>
</feature>
<keyword evidence="6" id="KW-1185">Reference proteome</keyword>
<evidence type="ECO:0000256" key="4">
    <source>
        <dbReference type="SAM" id="MobiDB-lite"/>
    </source>
</evidence>
<protein>
    <submittedName>
        <fullName evidence="5">Utp14-domain-containing protein</fullName>
    </submittedName>
</protein>
<feature type="compositionally biased region" description="Low complexity" evidence="4">
    <location>
        <begin position="1"/>
        <end position="12"/>
    </location>
</feature>
<gene>
    <name evidence="5" type="ORF">P167DRAFT_601532</name>
</gene>
<sequence length="1044" mass="115193">MPRTTGTRPPGTNRSRARNNPKTRSLNAFSIAQSTTTDKPSIPSRRLGQAPSKKHKARKQDSDDDDSDEGAGGRSRRGRGGDESDVDGGSDSDGGHWKVGVDSDDESDIDSDEAMGESDEERFADFAFRGSSSTGRVKKDKGRSGKGITLDESEDDDDDEVEDEDEEDGEGFVDLSDMLDRATPSDSEPEDDDDEKVKKTTGKKQQQTKSKKRAAPESESEEEEESDNGLDLEESVSEDDDDEEPSDGDDSDTDSFAHFSEEDDTPEDPAKLEALQSLITALPSGSSKHAAKRVRLDDPNEGKTPNEYNLTLNGDSQKLTLADLIPTIADPKLKKSLKVLDDTTTPAGTKSTGIQGKLSAPLAKRQQDRIDRAAAYVKTNETLGRWVDTVKMNREADHLHFPLPNAPNAPIQAPKRLLSIATATGRAPLTALEETISGILKESNMQSERKIAEFEELKTNKLSIEEVQKRTAELRMARELLYREELKAKRIKKIKSKAYHRVHKKERVRQEQAIEEALALERGGVVDEEEMMERERRRAEERMTLRHKQSKWAKGMKESGRSVWDDEAQDGAIEMARRAEELTKRIKGKDVRGEGEEFGESSSSEEDEDDNAFDEEGVELRKKLMKDIEKAEASVGVSSSGSKLGGRLMGMKFMQNAEAAKKKENDAQLEELKNSLMDGDRLSGVEDEEDEEPKQASGRMKFKPGKKEKPAAFSKATHKSEFEEQDFSGQEQDDEEGDEEEDEEVTIVNKANSAASSTVKNPFTAPPRTTAGPAGGKHLSFGARNADDDQTPAGGNPWLPQDAAVPHIKPKQLTLASGKIESKTERSSKKLSKAKKAAGLKNGDDAGEVEIDTSITLKLAPKTVAIPHDDEDEEVDDKDISLIPANKGGKAARSQRALVKRAFAGDDVVMDFVNEKNAVVEEEGDQVVDESVPGWGSWIGEGVKPRNPDQPNRFLKTVKGIAKDKRKDARLAKVIINEKRVKKNVKYHASALPHMFETKQQYERSLRVPIGPEWTTKATFQDSTMPRVMVKKGVVVEAISAPFK</sequence>
<feature type="region of interest" description="Disordered" evidence="4">
    <location>
        <begin position="1"/>
        <end position="308"/>
    </location>
</feature>
<feature type="compositionally biased region" description="Polar residues" evidence="4">
    <location>
        <begin position="277"/>
        <end position="287"/>
    </location>
</feature>
<name>A0A3N4L4B8_9PEZI</name>
<feature type="compositionally biased region" description="Acidic residues" evidence="4">
    <location>
        <begin position="218"/>
        <end position="253"/>
    </location>
</feature>
<organism evidence="5 6">
    <name type="scientific">Morchella conica CCBAS932</name>
    <dbReference type="NCBI Taxonomy" id="1392247"/>
    <lineage>
        <taxon>Eukaryota</taxon>
        <taxon>Fungi</taxon>
        <taxon>Dikarya</taxon>
        <taxon>Ascomycota</taxon>
        <taxon>Pezizomycotina</taxon>
        <taxon>Pezizomycetes</taxon>
        <taxon>Pezizales</taxon>
        <taxon>Morchellaceae</taxon>
        <taxon>Morchella</taxon>
    </lineage>
</organism>
<reference evidence="5 6" key="1">
    <citation type="journal article" date="2018" name="Nat. Ecol. Evol.">
        <title>Pezizomycetes genomes reveal the molecular basis of ectomycorrhizal truffle lifestyle.</title>
        <authorList>
            <person name="Murat C."/>
            <person name="Payen T."/>
            <person name="Noel B."/>
            <person name="Kuo A."/>
            <person name="Morin E."/>
            <person name="Chen J."/>
            <person name="Kohler A."/>
            <person name="Krizsan K."/>
            <person name="Balestrini R."/>
            <person name="Da Silva C."/>
            <person name="Montanini B."/>
            <person name="Hainaut M."/>
            <person name="Levati E."/>
            <person name="Barry K.W."/>
            <person name="Belfiori B."/>
            <person name="Cichocki N."/>
            <person name="Clum A."/>
            <person name="Dockter R.B."/>
            <person name="Fauchery L."/>
            <person name="Guy J."/>
            <person name="Iotti M."/>
            <person name="Le Tacon F."/>
            <person name="Lindquist E.A."/>
            <person name="Lipzen A."/>
            <person name="Malagnac F."/>
            <person name="Mello A."/>
            <person name="Molinier V."/>
            <person name="Miyauchi S."/>
            <person name="Poulain J."/>
            <person name="Riccioni C."/>
            <person name="Rubini A."/>
            <person name="Sitrit Y."/>
            <person name="Splivallo R."/>
            <person name="Traeger S."/>
            <person name="Wang M."/>
            <person name="Zifcakova L."/>
            <person name="Wipf D."/>
            <person name="Zambonelli A."/>
            <person name="Paolocci F."/>
            <person name="Nowrousian M."/>
            <person name="Ottonello S."/>
            <person name="Baldrian P."/>
            <person name="Spatafora J.W."/>
            <person name="Henrissat B."/>
            <person name="Nagy L.G."/>
            <person name="Aury J.M."/>
            <person name="Wincker P."/>
            <person name="Grigoriev I.V."/>
            <person name="Bonfante P."/>
            <person name="Martin F.M."/>
        </authorList>
    </citation>
    <scope>NUCLEOTIDE SEQUENCE [LARGE SCALE GENOMIC DNA]</scope>
    <source>
        <strain evidence="5 6">CCBAS932</strain>
    </source>
</reference>
<dbReference type="GO" id="GO:0032040">
    <property type="term" value="C:small-subunit processome"/>
    <property type="evidence" value="ECO:0007669"/>
    <property type="project" value="InterPro"/>
</dbReference>
<feature type="compositionally biased region" description="Polar residues" evidence="4">
    <location>
        <begin position="749"/>
        <end position="761"/>
    </location>
</feature>
<feature type="compositionally biased region" description="Acidic residues" evidence="4">
    <location>
        <begin position="151"/>
        <end position="171"/>
    </location>
</feature>
<dbReference type="FunCoup" id="A0A3N4L4B8">
    <property type="interactions" value="770"/>
</dbReference>
<keyword evidence="2" id="KW-0597">Phosphoprotein</keyword>
<feature type="region of interest" description="Disordered" evidence="4">
    <location>
        <begin position="346"/>
        <end position="365"/>
    </location>
</feature>
<evidence type="ECO:0000256" key="1">
    <source>
        <dbReference type="ARBA" id="ARBA00004604"/>
    </source>
</evidence>
<evidence type="ECO:0000313" key="6">
    <source>
        <dbReference type="Proteomes" id="UP000277580"/>
    </source>
</evidence>
<keyword evidence="3" id="KW-0539">Nucleus</keyword>
<feature type="compositionally biased region" description="Basic residues" evidence="4">
    <location>
        <begin position="829"/>
        <end position="838"/>
    </location>
</feature>
<dbReference type="Pfam" id="PF04615">
    <property type="entry name" value="Utp14"/>
    <property type="match status" value="1"/>
</dbReference>
<proteinExistence type="predicted"/>
<feature type="compositionally biased region" description="Acidic residues" evidence="4">
    <location>
        <begin position="596"/>
        <end position="617"/>
    </location>
</feature>
<dbReference type="OrthoDB" id="277439at2759"/>
<feature type="compositionally biased region" description="Acidic residues" evidence="4">
    <location>
        <begin position="102"/>
        <end position="122"/>
    </location>
</feature>
<evidence type="ECO:0000256" key="2">
    <source>
        <dbReference type="ARBA" id="ARBA00022553"/>
    </source>
</evidence>
<dbReference type="InterPro" id="IPR006709">
    <property type="entry name" value="SSU_processome_Utp14"/>
</dbReference>
<feature type="compositionally biased region" description="Basic and acidic residues" evidence="4">
    <location>
        <begin position="659"/>
        <end position="684"/>
    </location>
</feature>
<comment type="subcellular location">
    <subcellularLocation>
        <location evidence="1">Nucleus</location>
        <location evidence="1">Nucleolus</location>
    </subcellularLocation>
</comment>
<feature type="compositionally biased region" description="Acidic residues" evidence="4">
    <location>
        <begin position="723"/>
        <end position="745"/>
    </location>
</feature>
<dbReference type="InParanoid" id="A0A3N4L4B8"/>
<feature type="region of interest" description="Disordered" evidence="4">
    <location>
        <begin position="587"/>
        <end position="618"/>
    </location>
</feature>
<feature type="region of interest" description="Disordered" evidence="4">
    <location>
        <begin position="658"/>
        <end position="845"/>
    </location>
</feature>
<evidence type="ECO:0000313" key="5">
    <source>
        <dbReference type="EMBL" id="RPB17730.1"/>
    </source>
</evidence>
<dbReference type="STRING" id="1392247.A0A3N4L4B8"/>
<dbReference type="EMBL" id="ML119105">
    <property type="protein sequence ID" value="RPB17730.1"/>
    <property type="molecule type" value="Genomic_DNA"/>
</dbReference>
<evidence type="ECO:0000256" key="3">
    <source>
        <dbReference type="ARBA" id="ARBA00023242"/>
    </source>
</evidence>
<dbReference type="Proteomes" id="UP000277580">
    <property type="component" value="Unassembled WGS sequence"/>
</dbReference>
<accession>A0A3N4L4B8</accession>
<dbReference type="PANTHER" id="PTHR14150">
    <property type="entry name" value="U3 SMALL NUCLEOLAR RNA-ASSOCIATED PROTEIN 14"/>
    <property type="match status" value="1"/>
</dbReference>
<dbReference type="PANTHER" id="PTHR14150:SF12">
    <property type="entry name" value="U3 SMALL NUCLEOLAR RNA-ASSOCIATED PROTEIN 14 HOMOLOG A"/>
    <property type="match status" value="1"/>
</dbReference>
<dbReference type="GO" id="GO:0006364">
    <property type="term" value="P:rRNA processing"/>
    <property type="evidence" value="ECO:0007669"/>
    <property type="project" value="InterPro"/>
</dbReference>
<dbReference type="AlphaFoldDB" id="A0A3N4L4B8"/>